<keyword evidence="5" id="KW-0028">Amino-acid biosynthesis</keyword>
<dbReference type="GO" id="GO:0005777">
    <property type="term" value="C:peroxisome"/>
    <property type="evidence" value="ECO:0007669"/>
    <property type="project" value="UniProtKB-ARBA"/>
</dbReference>
<dbReference type="CDD" id="cd04878">
    <property type="entry name" value="ACT_AHAS"/>
    <property type="match status" value="1"/>
</dbReference>
<reference evidence="10" key="1">
    <citation type="submission" date="2019-12" db="EMBL/GenBank/DDBJ databases">
        <title>Genome sequencing and annotation of Brassica cretica.</title>
        <authorList>
            <person name="Studholme D.J."/>
            <person name="Sarris P."/>
        </authorList>
    </citation>
    <scope>NUCLEOTIDE SEQUENCE</scope>
    <source>
        <strain evidence="10">PFS-109/04</strain>
        <tissue evidence="10">Leaf</tissue>
    </source>
</reference>
<evidence type="ECO:0000313" key="10">
    <source>
        <dbReference type="EMBL" id="KAF3536100.1"/>
    </source>
</evidence>
<keyword evidence="7" id="KW-0100">Branched-chain amino acid biosynthesis</keyword>
<gene>
    <name evidence="10" type="ORF">F2Q69_00018883</name>
</gene>
<evidence type="ECO:0000313" key="11">
    <source>
        <dbReference type="Proteomes" id="UP000712600"/>
    </source>
</evidence>
<evidence type="ECO:0000256" key="7">
    <source>
        <dbReference type="ARBA" id="ARBA00023304"/>
    </source>
</evidence>
<dbReference type="InterPro" id="IPR019455">
    <property type="entry name" value="Acetolactate_synth_ssu_C"/>
</dbReference>
<dbReference type="InterPro" id="IPR027271">
    <property type="entry name" value="Acetolactate_synth/TF_NikR_C"/>
</dbReference>
<evidence type="ECO:0000256" key="6">
    <source>
        <dbReference type="ARBA" id="ARBA00023242"/>
    </source>
</evidence>
<dbReference type="FunFam" id="3.30.70.260:FF:000001">
    <property type="entry name" value="Acetolactate synthase, small subunit"/>
    <property type="match status" value="1"/>
</dbReference>
<keyword evidence="6" id="KW-0539">Nucleus</keyword>
<comment type="pathway">
    <text evidence="2">Amino-acid biosynthesis; L-isoleucine biosynthesis; L-isoleucine from 2-oxobutanoate: step 1/4.</text>
</comment>
<dbReference type="SUPFAM" id="SSF55021">
    <property type="entry name" value="ACT-like"/>
    <property type="match status" value="2"/>
</dbReference>
<dbReference type="GO" id="GO:1990610">
    <property type="term" value="F:acetolactate synthase regulator activity"/>
    <property type="evidence" value="ECO:0007669"/>
    <property type="project" value="InterPro"/>
</dbReference>
<comment type="caution">
    <text evidence="10">The sequence shown here is derived from an EMBL/GenBank/DDBJ whole genome shotgun (WGS) entry which is preliminary data.</text>
</comment>
<dbReference type="InterPro" id="IPR002912">
    <property type="entry name" value="ACT_dom"/>
</dbReference>
<dbReference type="FunFam" id="3.30.70.1150:FF:000001">
    <property type="entry name" value="Acetolactate synthase small subunit"/>
    <property type="match status" value="1"/>
</dbReference>
<dbReference type="GO" id="GO:0003682">
    <property type="term" value="F:chromatin binding"/>
    <property type="evidence" value="ECO:0007669"/>
    <property type="project" value="TreeGrafter"/>
</dbReference>
<dbReference type="GO" id="GO:0008278">
    <property type="term" value="C:cohesin complex"/>
    <property type="evidence" value="ECO:0007669"/>
    <property type="project" value="InterPro"/>
</dbReference>
<proteinExistence type="inferred from homology"/>
<comment type="similarity">
    <text evidence="4">Belongs to the acetolactate synthase small subunit family.</text>
</comment>
<dbReference type="GO" id="GO:1990414">
    <property type="term" value="P:replication-born double-strand break repair via sister chromatid exchange"/>
    <property type="evidence" value="ECO:0007669"/>
    <property type="project" value="TreeGrafter"/>
</dbReference>
<dbReference type="PANTHER" id="PTHR12585">
    <property type="entry name" value="SCC1 / RAD21 FAMILY MEMBER"/>
    <property type="match status" value="1"/>
</dbReference>
<organism evidence="10 11">
    <name type="scientific">Brassica cretica</name>
    <name type="common">Mustard</name>
    <dbReference type="NCBI Taxonomy" id="69181"/>
    <lineage>
        <taxon>Eukaryota</taxon>
        <taxon>Viridiplantae</taxon>
        <taxon>Streptophyta</taxon>
        <taxon>Embryophyta</taxon>
        <taxon>Tracheophyta</taxon>
        <taxon>Spermatophyta</taxon>
        <taxon>Magnoliopsida</taxon>
        <taxon>eudicotyledons</taxon>
        <taxon>Gunneridae</taxon>
        <taxon>Pentapetalae</taxon>
        <taxon>rosids</taxon>
        <taxon>malvids</taxon>
        <taxon>Brassicales</taxon>
        <taxon>Brassicaceae</taxon>
        <taxon>Brassiceae</taxon>
        <taxon>Brassica</taxon>
    </lineage>
</organism>
<evidence type="ECO:0000256" key="8">
    <source>
        <dbReference type="SAM" id="MobiDB-lite"/>
    </source>
</evidence>
<evidence type="ECO:0000256" key="2">
    <source>
        <dbReference type="ARBA" id="ARBA00004974"/>
    </source>
</evidence>
<dbReference type="Proteomes" id="UP000712600">
    <property type="component" value="Unassembled WGS sequence"/>
</dbReference>
<comment type="pathway">
    <text evidence="3">Amino-acid biosynthesis; L-valine biosynthesis; L-valine from pyruvate: step 1/4.</text>
</comment>
<dbReference type="InterPro" id="IPR004789">
    <property type="entry name" value="Acetalactate_synth_ssu"/>
</dbReference>
<evidence type="ECO:0000256" key="3">
    <source>
        <dbReference type="ARBA" id="ARBA00005025"/>
    </source>
</evidence>
<sequence>MFYSQFILAKKGPLGTIWIAAHLERKLRKNQIADTDIGVSVDSILFPEAPIALRLSSHLLLGVVRIYSKKVNYLFDDCSEALLKVKQAFRSAAVDLPPEESTAPYHSITLPETFDLDDFELPDNELFQGNYVDHHVSTREQITLQDTMDGVVYSTSQFGLDERFGDGDTSQAALELDEEVFQDKEVIGSDDEEVQGTDHNAYMDAATPEIKDDMVGVSDAIPRDFNEEQVEDLALRNEVIEDAQAPQTPGLVEVPNSSSVREQLASDDHMEVEDLNAEEGSKASGEPVANEMLNDLTSGYNEGESAVTPMEVDKSLIDENVNAQNELEEERAEHVHATSPCCSYTRAEMEEGPGQAITEAGTNVVANKSDAEPCLTQDPKDPVEENQDHLTVATEVNHENDERLGHLTESTDSDVPAPEKVLAAPPNRLGDENGFMVESTPDGTCNEHAGNNNITGKKRTFTESTLTAESLNSVESVGLVQSKRTADSVVPDDDDLLSSILVGKSSFLKMRSTPVVEKATTKRLRASAPRSTATKRKVLMDDPMVLPGDVIREQLTNTESIRRVRKKAPCTVSEILMLQRQALEDGLLKEPIFTGNILTGMSVELVSLHNEPYDLRGIMVIKNDDPRASAGVVEGNECSVRAVEDNATEESSDPQVRPNDSEEQPAEADATHTQDQQIIDQQEEVKDDNELGETRCDLEVSKEDNGAAVAVEDLALRNEVIEDAQAPQTPGLVEVPNSSSVREQLASDDHMEVEDLNAEEGSKASGEPVANEMLNDLASGYNEGESAVTPMEVDKSLIDENVNSQNKPEEERAEHVHATSPCCSHTTAEMEEGPGQAITEAGTNVGAYKSDAEPCLTQDPKDPVEENQDHFAIASATEVNHEIDSRPEEQLNNADATDEQLGNLTGSTDSDVPAPEKVLAAPPNKLGDENGFMVESTPDGTCNEHAGNNNITGKKRTFTESTLTAESLNSVESVGLVQSKRTADSVVPDDDDLLSSILVGKSSFLKMRSTPVVEKATTKRLRASAPRSTATKRKVLMDDPMVLPGDLIREQLTNTESIRRVRKKAPCTVSEILMLQRQALEDGLLKEPIFTVTQIALRREKMGETAPFWRFSAASYPHLVNQSSHETVAENTKRALTGGNGTASSGGDVYPVEPYNDFKPVLDAHWGVVYDEDSDGLRSHTLSILVANVPGVLNLITGAISRRGYNIQSLAVGPAEKEGLSRITTVIPGTDENIDKLVRQVQKLIDLHEVQNITHMPFAERELMLIKVAAHTSARRDVLDIAQVFRAKAIDVSDHTITLEVTGDIRKMAALQTQLEVYGICEVARTGRVALVRESGVDSTYLRGYSLPL</sequence>
<dbReference type="NCBIfam" id="NF008864">
    <property type="entry name" value="PRK11895.1"/>
    <property type="match status" value="1"/>
</dbReference>
<dbReference type="Gene3D" id="3.30.70.1150">
    <property type="entry name" value="ACT-like. Chain A, domain 2"/>
    <property type="match status" value="1"/>
</dbReference>
<dbReference type="InterPro" id="IPR006910">
    <property type="entry name" value="Rad21_Rec8_N"/>
</dbReference>
<protein>
    <recommendedName>
        <fullName evidence="9">ACT domain-containing protein</fullName>
    </recommendedName>
</protein>
<dbReference type="InterPro" id="IPR039557">
    <property type="entry name" value="AHAS_ACT"/>
</dbReference>
<dbReference type="InterPro" id="IPR054480">
    <property type="entry name" value="AHAS_small-like_ACT"/>
</dbReference>
<dbReference type="CDD" id="cd21793">
    <property type="entry name" value="Rad21_Rec8_M_AtSYN1-like"/>
    <property type="match status" value="2"/>
</dbReference>
<dbReference type="GO" id="GO:0009099">
    <property type="term" value="P:L-valine biosynthetic process"/>
    <property type="evidence" value="ECO:0007669"/>
    <property type="project" value="UniProtKB-ARBA"/>
</dbReference>
<dbReference type="GO" id="GO:0007062">
    <property type="term" value="P:sister chromatid cohesion"/>
    <property type="evidence" value="ECO:0007669"/>
    <property type="project" value="InterPro"/>
</dbReference>
<dbReference type="PROSITE" id="PS51671">
    <property type="entry name" value="ACT"/>
    <property type="match status" value="1"/>
</dbReference>
<evidence type="ECO:0000256" key="4">
    <source>
        <dbReference type="ARBA" id="ARBA00006341"/>
    </source>
</evidence>
<dbReference type="InterPro" id="IPR045865">
    <property type="entry name" value="ACT-like_dom_sf"/>
</dbReference>
<dbReference type="NCBIfam" id="TIGR00119">
    <property type="entry name" value="acolac_sm"/>
    <property type="match status" value="1"/>
</dbReference>
<accession>A0A8S9Q455</accession>
<dbReference type="Pfam" id="PF22629">
    <property type="entry name" value="ACT_AHAS_ss"/>
    <property type="match status" value="1"/>
</dbReference>
<evidence type="ECO:0000259" key="9">
    <source>
        <dbReference type="PROSITE" id="PS51671"/>
    </source>
</evidence>
<dbReference type="PANTHER" id="PTHR12585:SF66">
    <property type="entry name" value="RAD21_REC8-LIKE PROTEIN N-TERMINAL DOMAIN-CONTAINING PROTEIN"/>
    <property type="match status" value="1"/>
</dbReference>
<dbReference type="GO" id="GO:0005634">
    <property type="term" value="C:nucleus"/>
    <property type="evidence" value="ECO:0007669"/>
    <property type="project" value="UniProtKB-SubCell"/>
</dbReference>
<name>A0A8S9Q455_BRACR</name>
<dbReference type="Pfam" id="PF04825">
    <property type="entry name" value="Rad21_Rec8_N"/>
    <property type="match status" value="1"/>
</dbReference>
<dbReference type="EMBL" id="QGKX02001290">
    <property type="protein sequence ID" value="KAF3536100.1"/>
    <property type="molecule type" value="Genomic_DNA"/>
</dbReference>
<dbReference type="Gene3D" id="3.30.70.260">
    <property type="match status" value="1"/>
</dbReference>
<comment type="subcellular location">
    <subcellularLocation>
        <location evidence="1">Nucleus</location>
    </subcellularLocation>
</comment>
<dbReference type="Pfam" id="PF10369">
    <property type="entry name" value="ALS_ss_C"/>
    <property type="match status" value="1"/>
</dbReference>
<evidence type="ECO:0000256" key="1">
    <source>
        <dbReference type="ARBA" id="ARBA00004123"/>
    </source>
</evidence>
<feature type="region of interest" description="Disordered" evidence="8">
    <location>
        <begin position="644"/>
        <end position="675"/>
    </location>
</feature>
<evidence type="ECO:0000256" key="5">
    <source>
        <dbReference type="ARBA" id="ARBA00022605"/>
    </source>
</evidence>
<dbReference type="InterPro" id="IPR039781">
    <property type="entry name" value="Rad21/Rec8-like"/>
</dbReference>
<feature type="domain" description="ACT" evidence="9">
    <location>
        <begin position="1181"/>
        <end position="1255"/>
    </location>
</feature>